<dbReference type="GO" id="GO:0032977">
    <property type="term" value="F:membrane insertase activity"/>
    <property type="evidence" value="ECO:0007669"/>
    <property type="project" value="InterPro"/>
</dbReference>
<dbReference type="InterPro" id="IPR047196">
    <property type="entry name" value="YidC_ALB_C"/>
</dbReference>
<keyword evidence="5" id="KW-0653">Protein transport</keyword>
<keyword evidence="3" id="KW-1003">Cell membrane</keyword>
<dbReference type="Pfam" id="PF02096">
    <property type="entry name" value="60KD_IMP"/>
    <property type="match status" value="1"/>
</dbReference>
<dbReference type="AlphaFoldDB" id="A0A9D6QYG2"/>
<evidence type="ECO:0000256" key="6">
    <source>
        <dbReference type="ARBA" id="ARBA00022989"/>
    </source>
</evidence>
<comment type="caution">
    <text evidence="12">The sequence shown here is derived from an EMBL/GenBank/DDBJ whole genome shotgun (WGS) entry which is preliminary data.</text>
</comment>
<comment type="subcellular location">
    <subcellularLocation>
        <location evidence="1">Cell membrane</location>
        <topology evidence="1">Multi-pass membrane protein</topology>
    </subcellularLocation>
    <subcellularLocation>
        <location evidence="9">Membrane</location>
        <topology evidence="9">Multi-pass membrane protein</topology>
    </subcellularLocation>
</comment>
<dbReference type="PANTHER" id="PTHR12428">
    <property type="entry name" value="OXA1"/>
    <property type="match status" value="1"/>
</dbReference>
<dbReference type="NCBIfam" id="TIGR03592">
    <property type="entry name" value="yidC_oxa1_cterm"/>
    <property type="match status" value="1"/>
</dbReference>
<evidence type="ECO:0000256" key="7">
    <source>
        <dbReference type="ARBA" id="ARBA00023136"/>
    </source>
</evidence>
<evidence type="ECO:0000313" key="13">
    <source>
        <dbReference type="Proteomes" id="UP000808388"/>
    </source>
</evidence>
<dbReference type="GO" id="GO:0051205">
    <property type="term" value="P:protein insertion into membrane"/>
    <property type="evidence" value="ECO:0007669"/>
    <property type="project" value="TreeGrafter"/>
</dbReference>
<evidence type="ECO:0000256" key="1">
    <source>
        <dbReference type="ARBA" id="ARBA00004651"/>
    </source>
</evidence>
<dbReference type="InterPro" id="IPR001708">
    <property type="entry name" value="YidC/ALB3/OXA1/COX18"/>
</dbReference>
<comment type="similarity">
    <text evidence="9">Belongs to the OXA1/ALB3/YidC family.</text>
</comment>
<keyword evidence="4 9" id="KW-0812">Transmembrane</keyword>
<evidence type="ECO:0000256" key="8">
    <source>
        <dbReference type="ARBA" id="ARBA00023186"/>
    </source>
</evidence>
<dbReference type="PANTHER" id="PTHR12428:SF65">
    <property type="entry name" value="CYTOCHROME C OXIDASE ASSEMBLY PROTEIN COX18, MITOCHONDRIAL"/>
    <property type="match status" value="1"/>
</dbReference>
<dbReference type="EMBL" id="JACQCQ010000006">
    <property type="protein sequence ID" value="MBI3627401.1"/>
    <property type="molecule type" value="Genomic_DNA"/>
</dbReference>
<feature type="transmembrane region" description="Helical" evidence="10">
    <location>
        <begin position="31"/>
        <end position="49"/>
    </location>
</feature>
<feature type="transmembrane region" description="Helical" evidence="10">
    <location>
        <begin position="205"/>
        <end position="227"/>
    </location>
</feature>
<organism evidence="12 13">
    <name type="scientific">Candidatus Sungiibacteriota bacterium</name>
    <dbReference type="NCBI Taxonomy" id="2750080"/>
    <lineage>
        <taxon>Bacteria</taxon>
        <taxon>Candidatus Sungiibacteriota</taxon>
    </lineage>
</organism>
<evidence type="ECO:0000259" key="11">
    <source>
        <dbReference type="Pfam" id="PF02096"/>
    </source>
</evidence>
<keyword evidence="8" id="KW-0143">Chaperone</keyword>
<evidence type="ECO:0000256" key="5">
    <source>
        <dbReference type="ARBA" id="ARBA00022927"/>
    </source>
</evidence>
<protein>
    <submittedName>
        <fullName evidence="12">YidC/Oxa1 family membrane protein insertase</fullName>
    </submittedName>
</protein>
<feature type="transmembrane region" description="Helical" evidence="10">
    <location>
        <begin position="9"/>
        <end position="25"/>
    </location>
</feature>
<keyword evidence="6 10" id="KW-1133">Transmembrane helix</keyword>
<evidence type="ECO:0000256" key="4">
    <source>
        <dbReference type="ARBA" id="ARBA00022692"/>
    </source>
</evidence>
<name>A0A9D6QYG2_9BACT</name>
<feature type="transmembrane region" description="Helical" evidence="10">
    <location>
        <begin position="146"/>
        <end position="169"/>
    </location>
</feature>
<dbReference type="Proteomes" id="UP000808388">
    <property type="component" value="Unassembled WGS sequence"/>
</dbReference>
<evidence type="ECO:0000256" key="3">
    <source>
        <dbReference type="ARBA" id="ARBA00022475"/>
    </source>
</evidence>
<dbReference type="CDD" id="cd20070">
    <property type="entry name" value="5TM_YidC_Alb3"/>
    <property type="match status" value="1"/>
</dbReference>
<sequence length="248" mass="27717">MIGAIYNEILYRPLANILVFFYAAIPYHDLGLSIILLTIVIRLLLYPFIAKQMKAQKQLSAIQPALKKIQDQYKDNKEEQAKKVMELYKSKGVNPASGCLPLLIQLPLLIALYQVFRQVSDPAYFQTFLGQLYSFVPHPTSINPTAFGFINLAHTSIVLGILAAATQFFQGYVMTPSSGIITGEKKVGTPSAGDSFQKALQMQTLYMLPIIIFIFSIKFAAALPLYWVTLNVFGIIQQVVTKIDTPYI</sequence>
<accession>A0A9D6QYG2</accession>
<evidence type="ECO:0000256" key="9">
    <source>
        <dbReference type="RuleBase" id="RU003945"/>
    </source>
</evidence>
<feature type="domain" description="Membrane insertase YidC/Oxa/ALB C-terminal" evidence="11">
    <location>
        <begin position="31"/>
        <end position="242"/>
    </location>
</feature>
<evidence type="ECO:0000313" key="12">
    <source>
        <dbReference type="EMBL" id="MBI3627401.1"/>
    </source>
</evidence>
<evidence type="ECO:0000256" key="2">
    <source>
        <dbReference type="ARBA" id="ARBA00022448"/>
    </source>
</evidence>
<keyword evidence="2" id="KW-0813">Transport</keyword>
<gene>
    <name evidence="12" type="ORF">HY220_01440</name>
</gene>
<reference evidence="12" key="1">
    <citation type="submission" date="2020-07" db="EMBL/GenBank/DDBJ databases">
        <title>Huge and variable diversity of episymbiotic CPR bacteria and DPANN archaea in groundwater ecosystems.</title>
        <authorList>
            <person name="He C.Y."/>
            <person name="Keren R."/>
            <person name="Whittaker M."/>
            <person name="Farag I.F."/>
            <person name="Doudna J."/>
            <person name="Cate J.H.D."/>
            <person name="Banfield J.F."/>
        </authorList>
    </citation>
    <scope>NUCLEOTIDE SEQUENCE</scope>
    <source>
        <strain evidence="12">NC_groundwater_972_Pr1_S-0.2um_49_27</strain>
    </source>
</reference>
<dbReference type="GO" id="GO:0005886">
    <property type="term" value="C:plasma membrane"/>
    <property type="evidence" value="ECO:0007669"/>
    <property type="project" value="UniProtKB-SubCell"/>
</dbReference>
<dbReference type="InterPro" id="IPR028055">
    <property type="entry name" value="YidC/Oxa/ALB_C"/>
</dbReference>
<keyword evidence="7 10" id="KW-0472">Membrane</keyword>
<evidence type="ECO:0000256" key="10">
    <source>
        <dbReference type="SAM" id="Phobius"/>
    </source>
</evidence>
<dbReference type="GO" id="GO:0015031">
    <property type="term" value="P:protein transport"/>
    <property type="evidence" value="ECO:0007669"/>
    <property type="project" value="UniProtKB-KW"/>
</dbReference>
<proteinExistence type="inferred from homology"/>